<accession>M3INY8</accession>
<feature type="compositionally biased region" description="Pro residues" evidence="4">
    <location>
        <begin position="451"/>
        <end position="464"/>
    </location>
</feature>
<feature type="compositionally biased region" description="Low complexity" evidence="4">
    <location>
        <begin position="404"/>
        <end position="427"/>
    </location>
</feature>
<evidence type="ECO:0000256" key="1">
    <source>
        <dbReference type="ARBA" id="ARBA00004127"/>
    </source>
</evidence>
<evidence type="ECO:0000256" key="2">
    <source>
        <dbReference type="ARBA" id="ARBA00004177"/>
    </source>
</evidence>
<gene>
    <name evidence="5" type="ORF">G210_1384</name>
</gene>
<dbReference type="OMA" id="IPLFMLN"/>
<dbReference type="AlphaFoldDB" id="M3INY8"/>
<dbReference type="GO" id="GO:0005768">
    <property type="term" value="C:endosome"/>
    <property type="evidence" value="ECO:0007669"/>
    <property type="project" value="UniProtKB-SubCell"/>
</dbReference>
<evidence type="ECO:0000256" key="3">
    <source>
        <dbReference type="ARBA" id="ARBA00004656"/>
    </source>
</evidence>
<dbReference type="eggNOG" id="ENOG502SA26">
    <property type="taxonomic scope" value="Eukaryota"/>
</dbReference>
<feature type="region of interest" description="Disordered" evidence="4">
    <location>
        <begin position="92"/>
        <end position="115"/>
    </location>
</feature>
<feature type="compositionally biased region" description="Basic residues" evidence="4">
    <location>
        <begin position="42"/>
        <end position="53"/>
    </location>
</feature>
<keyword evidence="6" id="KW-1185">Reference proteome</keyword>
<proteinExistence type="predicted"/>
<feature type="region of interest" description="Disordered" evidence="4">
    <location>
        <begin position="26"/>
        <end position="62"/>
    </location>
</feature>
<feature type="compositionally biased region" description="Low complexity" evidence="4">
    <location>
        <begin position="97"/>
        <end position="110"/>
    </location>
</feature>
<dbReference type="Proteomes" id="UP000011777">
    <property type="component" value="Unassembled WGS sequence"/>
</dbReference>
<organism evidence="5 6">
    <name type="scientific">Candida maltosa (strain Xu316)</name>
    <name type="common">Yeast</name>
    <dbReference type="NCBI Taxonomy" id="1245528"/>
    <lineage>
        <taxon>Eukaryota</taxon>
        <taxon>Fungi</taxon>
        <taxon>Dikarya</taxon>
        <taxon>Ascomycota</taxon>
        <taxon>Saccharomycotina</taxon>
        <taxon>Pichiomycetes</taxon>
        <taxon>Debaryomycetaceae</taxon>
        <taxon>Candida/Lodderomyces clade</taxon>
        <taxon>Candida</taxon>
    </lineage>
</organism>
<reference evidence="5 6" key="1">
    <citation type="submission" date="2013-02" db="EMBL/GenBank/DDBJ databases">
        <title>Genome sequence of Candida maltosa Xu316, a potential industrial strain for xylitol and ethanol production.</title>
        <authorList>
            <person name="Yu J."/>
            <person name="Wang Q."/>
            <person name="Geng X."/>
            <person name="Bao W."/>
            <person name="He P."/>
            <person name="Cai J."/>
        </authorList>
    </citation>
    <scope>NUCLEOTIDE SEQUENCE [LARGE SCALE GENOMIC DNA]</scope>
    <source>
        <strain evidence="6">Xu316</strain>
    </source>
</reference>
<dbReference type="OrthoDB" id="4024958at2759"/>
<evidence type="ECO:0000256" key="4">
    <source>
        <dbReference type="SAM" id="MobiDB-lite"/>
    </source>
</evidence>
<feature type="compositionally biased region" description="Acidic residues" evidence="4">
    <location>
        <begin position="362"/>
        <end position="373"/>
    </location>
</feature>
<feature type="compositionally biased region" description="Low complexity" evidence="4">
    <location>
        <begin position="436"/>
        <end position="450"/>
    </location>
</feature>
<evidence type="ECO:0000313" key="5">
    <source>
        <dbReference type="EMBL" id="EMG48111.1"/>
    </source>
</evidence>
<dbReference type="EMBL" id="AOGT01001253">
    <property type="protein sequence ID" value="EMG48111.1"/>
    <property type="molecule type" value="Genomic_DNA"/>
</dbReference>
<dbReference type="PANTHER" id="PTHR45981">
    <property type="entry name" value="LD02310P"/>
    <property type="match status" value="1"/>
</dbReference>
<dbReference type="STRING" id="1245528.M3INY8"/>
<evidence type="ECO:0000313" key="6">
    <source>
        <dbReference type="Proteomes" id="UP000011777"/>
    </source>
</evidence>
<dbReference type="HOGENOM" id="CLU_033730_0_0_1"/>
<feature type="region of interest" description="Disordered" evidence="4">
    <location>
        <begin position="334"/>
        <end position="387"/>
    </location>
</feature>
<sequence>MSHHHHHQSERKFVMVDPEQFVDPKADTTQRHHLQQQQQQQQRHHQHNNHHHQQQLQHQQQQQQLKIQEIALQQHLNDQASYIQHYANDTNQHLHHQQQQPHQPQQQQQQTFSGLTSFDLKSKDSKYKRWTPRMDQYLITLLSDVVHSYPRGAEPEMNKKAWLYVCKQLRNTNPETVYSTYSKYSVHQHLSNVIQHRYKIWYSLMVHGKKITSGYGYRWSAELGRFQIIDIDNNRLIVDSRQIKSILYSDSLDLPDLTQFNKSTLISNDFFLSDNLRYMSVYHNEILPVLAKLDTKFTEDIGIDGDVYIEIPKFNYPEANNEFFKPLVQVKKTNKRKRKDMVQKQHDQETEDDGEPGRGQEGEDEDDDDEEDIVGNFNNDVMTEHLDDSVDPDLKRAKLDFQNQASIQRQQQQQQQRPSSQRGQSQRLAVNQSTVSPPSLAQQQQQQQQQQPPPPPPSQVPPPQTQLNLDIENALASATIAAMNVPIKRTKNDTPYYIKDAKWFNKLIYLHDMGHIRADEVLCVCEGVRDNKIPLFMLNVLDQDYYPTRANSSTLPIREVPDEETTKRIREFMLPMVYNS</sequence>
<comment type="caution">
    <text evidence="5">The sequence shown here is derived from an EMBL/GenBank/DDBJ whole genome shotgun (WGS) entry which is preliminary data.</text>
</comment>
<protein>
    <submittedName>
        <fullName evidence="5">Uncharacterized protein</fullName>
    </submittedName>
</protein>
<feature type="region of interest" description="Disordered" evidence="4">
    <location>
        <begin position="404"/>
        <end position="465"/>
    </location>
</feature>
<name>M3INY8_CANMX</name>
<comment type="subcellular location">
    <subcellularLocation>
        <location evidence="1">Endomembrane system</location>
        <topology evidence="1">Multi-pass membrane protein</topology>
    </subcellularLocation>
    <subcellularLocation>
        <location evidence="2">Endosome</location>
    </subcellularLocation>
    <subcellularLocation>
        <location evidence="3">Lysosome membrane</location>
    </subcellularLocation>
</comment>